<keyword evidence="3" id="KW-0547">Nucleotide-binding</keyword>
<dbReference type="EMBL" id="LGHJ01000010">
    <property type="protein sequence ID" value="KPL77187.1"/>
    <property type="molecule type" value="Genomic_DNA"/>
</dbReference>
<dbReference type="GO" id="GO:0016301">
    <property type="term" value="F:kinase activity"/>
    <property type="evidence" value="ECO:0007669"/>
    <property type="project" value="UniProtKB-KW"/>
</dbReference>
<dbReference type="PANTHER" id="PTHR43085:SF1">
    <property type="entry name" value="PSEUDOURIDINE KINASE-RELATED"/>
    <property type="match status" value="1"/>
</dbReference>
<keyword evidence="8" id="KW-1185">Reference proteome</keyword>
<evidence type="ECO:0000256" key="4">
    <source>
        <dbReference type="ARBA" id="ARBA00022777"/>
    </source>
</evidence>
<dbReference type="AlphaFoldDB" id="A0A0P6Y6H9"/>
<dbReference type="STRING" id="360411.AC812_04275"/>
<dbReference type="SUPFAM" id="SSF53613">
    <property type="entry name" value="Ribokinase-like"/>
    <property type="match status" value="1"/>
</dbReference>
<evidence type="ECO:0000256" key="1">
    <source>
        <dbReference type="ARBA" id="ARBA00010688"/>
    </source>
</evidence>
<protein>
    <recommendedName>
        <fullName evidence="6">Carbohydrate kinase PfkB domain-containing protein</fullName>
    </recommendedName>
</protein>
<evidence type="ECO:0000313" key="7">
    <source>
        <dbReference type="EMBL" id="KPL77187.1"/>
    </source>
</evidence>
<dbReference type="RefSeq" id="WP_061914752.1">
    <property type="nucleotide sequence ID" value="NZ_DF967971.1"/>
</dbReference>
<accession>A0A0P6Y6H9</accession>
<proteinExistence type="inferred from homology"/>
<evidence type="ECO:0000256" key="5">
    <source>
        <dbReference type="ARBA" id="ARBA00022840"/>
    </source>
</evidence>
<dbReference type="InterPro" id="IPR050306">
    <property type="entry name" value="PfkB_Carbo_kinase"/>
</dbReference>
<evidence type="ECO:0000259" key="6">
    <source>
        <dbReference type="Pfam" id="PF00294"/>
    </source>
</evidence>
<dbReference type="PANTHER" id="PTHR43085">
    <property type="entry name" value="HEXOKINASE FAMILY MEMBER"/>
    <property type="match status" value="1"/>
</dbReference>
<keyword evidence="4" id="KW-0418">Kinase</keyword>
<evidence type="ECO:0000256" key="3">
    <source>
        <dbReference type="ARBA" id="ARBA00022741"/>
    </source>
</evidence>
<dbReference type="GO" id="GO:0005524">
    <property type="term" value="F:ATP binding"/>
    <property type="evidence" value="ECO:0007669"/>
    <property type="project" value="UniProtKB-KW"/>
</dbReference>
<comment type="caution">
    <text evidence="7">The sequence shown here is derived from an EMBL/GenBank/DDBJ whole genome shotgun (WGS) entry which is preliminary data.</text>
</comment>
<dbReference type="Pfam" id="PF00294">
    <property type="entry name" value="PfkB"/>
    <property type="match status" value="1"/>
</dbReference>
<evidence type="ECO:0000256" key="2">
    <source>
        <dbReference type="ARBA" id="ARBA00022679"/>
    </source>
</evidence>
<organism evidence="7 8">
    <name type="scientific">Bellilinea caldifistulae</name>
    <dbReference type="NCBI Taxonomy" id="360411"/>
    <lineage>
        <taxon>Bacteria</taxon>
        <taxon>Bacillati</taxon>
        <taxon>Chloroflexota</taxon>
        <taxon>Anaerolineae</taxon>
        <taxon>Anaerolineales</taxon>
        <taxon>Anaerolineaceae</taxon>
        <taxon>Bellilinea</taxon>
    </lineage>
</organism>
<dbReference type="InterPro" id="IPR029056">
    <property type="entry name" value="Ribokinase-like"/>
</dbReference>
<keyword evidence="2" id="KW-0808">Transferase</keyword>
<comment type="similarity">
    <text evidence="1">Belongs to the carbohydrate kinase PfkB family.</text>
</comment>
<evidence type="ECO:0000313" key="8">
    <source>
        <dbReference type="Proteomes" id="UP000050514"/>
    </source>
</evidence>
<sequence length="282" mass="30834">MQIYPLQPVDYLVIGHVTRDLTPDGPRLGGTAAYSGLTARALGLRVGVVTACDPDLPLFELNDLALAIRYGDTTTTFENIQTPAGRIQRVFHPATTLDLSMVPEVWRNTPIVHLGPVLQEVDPKLARAFPNSFVGVTPQGWLRAATPDNRVTFTEWPEARYVLETANAAVLSIEDVQSSEDLIEEMVSSIRVLAITEGASGARIYWNGDVRYFRAPITAEIDPTGAGDIFAAAFFVRLYQTRDPWEAARFATQLAAASVTRSGLKSIPTPEEVKLNSVEILP</sequence>
<reference evidence="7 8" key="1">
    <citation type="submission" date="2015-07" db="EMBL/GenBank/DDBJ databases">
        <title>Draft genome of Bellilinea caldifistulae DSM 17877.</title>
        <authorList>
            <person name="Hemp J."/>
            <person name="Ward L.M."/>
            <person name="Pace L.A."/>
            <person name="Fischer W.W."/>
        </authorList>
    </citation>
    <scope>NUCLEOTIDE SEQUENCE [LARGE SCALE GENOMIC DNA]</scope>
    <source>
        <strain evidence="7 8">GOMI-1</strain>
    </source>
</reference>
<dbReference type="Gene3D" id="3.40.1190.20">
    <property type="match status" value="1"/>
</dbReference>
<keyword evidence="5" id="KW-0067">ATP-binding</keyword>
<name>A0A0P6Y6H9_9CHLR</name>
<dbReference type="InterPro" id="IPR011611">
    <property type="entry name" value="PfkB_dom"/>
</dbReference>
<dbReference type="Proteomes" id="UP000050514">
    <property type="component" value="Unassembled WGS sequence"/>
</dbReference>
<feature type="domain" description="Carbohydrate kinase PfkB" evidence="6">
    <location>
        <begin position="174"/>
        <end position="266"/>
    </location>
</feature>
<dbReference type="OrthoDB" id="9776822at2"/>
<gene>
    <name evidence="7" type="ORF">AC812_04275</name>
</gene>